<reference evidence="1 2" key="1">
    <citation type="submission" date="2012-02" db="EMBL/GenBank/DDBJ databases">
        <title>Improved High-Quality Draft sequence of Microvirga sp. WSM3557.</title>
        <authorList>
            <consortium name="US DOE Joint Genome Institute"/>
            <person name="Lucas S."/>
            <person name="Han J."/>
            <person name="Lapidus A."/>
            <person name="Cheng J.-F."/>
            <person name="Goodwin L."/>
            <person name="Pitluck S."/>
            <person name="Peters L."/>
            <person name="Zhang X."/>
            <person name="Detter J.C."/>
            <person name="Han C."/>
            <person name="Tapia R."/>
            <person name="Land M."/>
            <person name="Hauser L."/>
            <person name="Kyrpides N."/>
            <person name="Ivanova N."/>
            <person name="Pagani I."/>
            <person name="Brau L."/>
            <person name="Yates R."/>
            <person name="O'Hara G."/>
            <person name="Rui T."/>
            <person name="Howieson J."/>
            <person name="Reeve W."/>
            <person name="Woyke T."/>
        </authorList>
    </citation>
    <scope>NUCLEOTIDE SEQUENCE [LARGE SCALE GENOMIC DNA]</scope>
    <source>
        <strain evidence="1 2">WSM3557</strain>
    </source>
</reference>
<dbReference type="STRING" id="864069.MicloDRAFT_00060580"/>
<accession>I4YMZ0</accession>
<dbReference type="PATRIC" id="fig|864069.3.peg.6491"/>
<sequence length="62" mass="6690">MPLSETACEILRFFRDTHREPGACMTMATLDAHLGTDPTVAVAISELEQLGYATVPDAGRPN</sequence>
<protein>
    <submittedName>
        <fullName evidence="1">Uncharacterized protein</fullName>
    </submittedName>
</protein>
<dbReference type="HOGENOM" id="CLU_195250_0_0_5"/>
<evidence type="ECO:0000313" key="2">
    <source>
        <dbReference type="Proteomes" id="UP000003947"/>
    </source>
</evidence>
<dbReference type="AlphaFoldDB" id="I4YMZ0"/>
<evidence type="ECO:0000313" key="1">
    <source>
        <dbReference type="EMBL" id="EIM25332.1"/>
    </source>
</evidence>
<organism evidence="1 2">
    <name type="scientific">Microvirga lotononidis</name>
    <dbReference type="NCBI Taxonomy" id="864069"/>
    <lineage>
        <taxon>Bacteria</taxon>
        <taxon>Pseudomonadati</taxon>
        <taxon>Pseudomonadota</taxon>
        <taxon>Alphaproteobacteria</taxon>
        <taxon>Hyphomicrobiales</taxon>
        <taxon>Methylobacteriaceae</taxon>
        <taxon>Microvirga</taxon>
    </lineage>
</organism>
<name>I4YMZ0_9HYPH</name>
<dbReference type="EMBL" id="JH660647">
    <property type="protein sequence ID" value="EIM25332.1"/>
    <property type="molecule type" value="Genomic_DNA"/>
</dbReference>
<keyword evidence="2" id="KW-1185">Reference proteome</keyword>
<gene>
    <name evidence="1" type="ORF">MicloDRAFT_00060580</name>
</gene>
<dbReference type="Proteomes" id="UP000003947">
    <property type="component" value="Unassembled WGS sequence"/>
</dbReference>
<proteinExistence type="predicted"/>
<dbReference type="eggNOG" id="ENOG502ZD20">
    <property type="taxonomic scope" value="Bacteria"/>
</dbReference>